<name>A0A4P7NBB1_PYROR</name>
<proteinExistence type="predicted"/>
<gene>
    <name evidence="1" type="ORF">PoMZ_02436</name>
</gene>
<organism evidence="1 2">
    <name type="scientific">Pyricularia oryzae</name>
    <name type="common">Rice blast fungus</name>
    <name type="synonym">Magnaporthe oryzae</name>
    <dbReference type="NCBI Taxonomy" id="318829"/>
    <lineage>
        <taxon>Eukaryota</taxon>
        <taxon>Fungi</taxon>
        <taxon>Dikarya</taxon>
        <taxon>Ascomycota</taxon>
        <taxon>Pezizomycotina</taxon>
        <taxon>Sordariomycetes</taxon>
        <taxon>Sordariomycetidae</taxon>
        <taxon>Magnaporthales</taxon>
        <taxon>Pyriculariaceae</taxon>
        <taxon>Pyricularia</taxon>
    </lineage>
</organism>
<protein>
    <submittedName>
        <fullName evidence="1">Uncharacterized protein</fullName>
    </submittedName>
</protein>
<evidence type="ECO:0000313" key="2">
    <source>
        <dbReference type="Proteomes" id="UP000294847"/>
    </source>
</evidence>
<accession>A0A4P7NBB1</accession>
<reference evidence="1 2" key="1">
    <citation type="journal article" date="2019" name="Mol. Biol. Evol.">
        <title>Blast fungal genomes show frequent chromosomal changes, gene gains and losses, and effector gene turnover.</title>
        <authorList>
            <person name="Gomez Luciano L.B."/>
            <person name="Jason Tsai I."/>
            <person name="Chuma I."/>
            <person name="Tosa Y."/>
            <person name="Chen Y.H."/>
            <person name="Li J.Y."/>
            <person name="Li M.Y."/>
            <person name="Jade Lu M.Y."/>
            <person name="Nakayashiki H."/>
            <person name="Li W.H."/>
        </authorList>
    </citation>
    <scope>NUCLEOTIDE SEQUENCE [LARGE SCALE GENOMIC DNA]</scope>
    <source>
        <strain evidence="1">MZ5-1-6</strain>
    </source>
</reference>
<dbReference type="EMBL" id="CP034205">
    <property type="protein sequence ID" value="QBZ57510.1"/>
    <property type="molecule type" value="Genomic_DNA"/>
</dbReference>
<dbReference type="Proteomes" id="UP000294847">
    <property type="component" value="Chromosome 2"/>
</dbReference>
<evidence type="ECO:0000313" key="1">
    <source>
        <dbReference type="EMBL" id="QBZ57510.1"/>
    </source>
</evidence>
<sequence>MRPQPVDPGWRGRSSTKLVDRYDDKKRLAVVMPPSQPLQIWSERENRDREEEEMLETDLALECAYIRNMSKEKATVYEPTPVLNPASAGEARRLLS</sequence>
<dbReference type="AlphaFoldDB" id="A0A4P7NBB1"/>